<comment type="caution">
    <text evidence="1">The sequence shown here is derived from an EMBL/GenBank/DDBJ whole genome shotgun (WGS) entry which is preliminary data.</text>
</comment>
<keyword evidence="2" id="KW-1185">Reference proteome</keyword>
<proteinExistence type="predicted"/>
<evidence type="ECO:0000313" key="1">
    <source>
        <dbReference type="EMBL" id="PFX33663.1"/>
    </source>
</evidence>
<protein>
    <submittedName>
        <fullName evidence="1">Uncharacterized protein</fullName>
    </submittedName>
</protein>
<gene>
    <name evidence="1" type="ORF">AWC38_SpisGene1320</name>
</gene>
<accession>A0A2B4SX34</accession>
<organism evidence="1 2">
    <name type="scientific">Stylophora pistillata</name>
    <name type="common">Smooth cauliflower coral</name>
    <dbReference type="NCBI Taxonomy" id="50429"/>
    <lineage>
        <taxon>Eukaryota</taxon>
        <taxon>Metazoa</taxon>
        <taxon>Cnidaria</taxon>
        <taxon>Anthozoa</taxon>
        <taxon>Hexacorallia</taxon>
        <taxon>Scleractinia</taxon>
        <taxon>Astrocoeniina</taxon>
        <taxon>Pocilloporidae</taxon>
        <taxon>Stylophora</taxon>
    </lineage>
</organism>
<evidence type="ECO:0000313" key="2">
    <source>
        <dbReference type="Proteomes" id="UP000225706"/>
    </source>
</evidence>
<dbReference type="AlphaFoldDB" id="A0A2B4SX34"/>
<dbReference type="EMBL" id="LSMT01000009">
    <property type="protein sequence ID" value="PFX33663.1"/>
    <property type="molecule type" value="Genomic_DNA"/>
</dbReference>
<dbReference type="Proteomes" id="UP000225706">
    <property type="component" value="Unassembled WGS sequence"/>
</dbReference>
<sequence>MEQLNPNILQELRQAEEMVVRGELYPNNQEAQKREFLAQAKVAIKFALEVLDAMESKLPPDPNPQPRKRKKAT</sequence>
<reference evidence="2" key="1">
    <citation type="journal article" date="2017" name="bioRxiv">
        <title>Comparative analysis of the genomes of Stylophora pistillata and Acropora digitifera provides evidence for extensive differences between species of corals.</title>
        <authorList>
            <person name="Voolstra C.R."/>
            <person name="Li Y."/>
            <person name="Liew Y.J."/>
            <person name="Baumgarten S."/>
            <person name="Zoccola D."/>
            <person name="Flot J.-F."/>
            <person name="Tambutte S."/>
            <person name="Allemand D."/>
            <person name="Aranda M."/>
        </authorList>
    </citation>
    <scope>NUCLEOTIDE SEQUENCE [LARGE SCALE GENOMIC DNA]</scope>
</reference>
<name>A0A2B4SX34_STYPI</name>